<keyword evidence="4" id="KW-1185">Reference proteome</keyword>
<proteinExistence type="inferred from homology"/>
<dbReference type="PANTHER" id="PTHR43022:SF1">
    <property type="entry name" value="PROTEIN SMF"/>
    <property type="match status" value="1"/>
</dbReference>
<dbReference type="RefSeq" id="WP_008909012.1">
    <property type="nucleotide sequence ID" value="NZ_CAKP01000084.1"/>
</dbReference>
<sequence>MDKEKFLKLWFMNLPIKDELKIKLLTIGIGLDEIYEMNRKDLMDLGLNINEADEVLNVKKREKEIYDQVKFLLDNKLTLVLFNDDGYPMKLKNIYDPPAGLFIKGNLIDYANTLAIVGSRKATNYGLTVAYKFSRDISRYGIKIVSGLAKGIDTAAHLGCLDADGVTIGVLGNGFKFIYPISNKEVINRIAIKGAVLTEFLPDEKPFPQNFPRRNRIISGLADFVLVVEATDRSGSLITARLALEQGKDVFAVPGNIFSINSVGTNNLIKDGAKLVSNIEDILSEYGISLKNNLYFGYNELELTIINILKIGAITIEELLERIDMEANEVLKTIGKLECSGIIKRAFGNYITLND</sequence>
<organism evidence="3 4">
    <name type="scientific">Caloramator australicus RC3</name>
    <dbReference type="NCBI Taxonomy" id="857293"/>
    <lineage>
        <taxon>Bacteria</taxon>
        <taxon>Bacillati</taxon>
        <taxon>Bacillota</taxon>
        <taxon>Clostridia</taxon>
        <taxon>Eubacteriales</taxon>
        <taxon>Clostridiaceae</taxon>
        <taxon>Caloramator</taxon>
    </lineage>
</organism>
<dbReference type="SUPFAM" id="SSF102405">
    <property type="entry name" value="MCP/YpsA-like"/>
    <property type="match status" value="1"/>
</dbReference>
<dbReference type="Pfam" id="PF02481">
    <property type="entry name" value="DNA_processg_A"/>
    <property type="match status" value="1"/>
</dbReference>
<evidence type="ECO:0000313" key="4">
    <source>
        <dbReference type="Proteomes" id="UP000007652"/>
    </source>
</evidence>
<gene>
    <name evidence="3" type="ORF">CAAU_1665</name>
</gene>
<dbReference type="Proteomes" id="UP000007652">
    <property type="component" value="Unassembled WGS sequence"/>
</dbReference>
<dbReference type="AlphaFoldDB" id="I7K878"/>
<dbReference type="PANTHER" id="PTHR43022">
    <property type="entry name" value="PROTEIN SMF"/>
    <property type="match status" value="1"/>
</dbReference>
<dbReference type="NCBIfam" id="TIGR00732">
    <property type="entry name" value="dprA"/>
    <property type="match status" value="1"/>
</dbReference>
<comment type="similarity">
    <text evidence="1">Belongs to the DprA/Smf family.</text>
</comment>
<protein>
    <submittedName>
        <fullName evidence="3">Rossmann fold nucleotide-binding protein Smf possibly involved in DNA uptake</fullName>
    </submittedName>
</protein>
<evidence type="ECO:0000313" key="3">
    <source>
        <dbReference type="EMBL" id="CCJ33749.1"/>
    </source>
</evidence>
<name>I7K878_9CLOT</name>
<dbReference type="eggNOG" id="COG0758">
    <property type="taxonomic scope" value="Bacteria"/>
</dbReference>
<accession>I7K878</accession>
<dbReference type="Gene3D" id="3.40.50.450">
    <property type="match status" value="1"/>
</dbReference>
<reference evidence="3 4" key="1">
    <citation type="journal article" date="2011" name="J. Bacteriol.">
        <title>Draft genome sequence of Caloramator australicus strain RC3T, a thermoanaerobe from the Great Artesian Basin of Australia.</title>
        <authorList>
            <person name="Ogg C.D."/>
            <person name="Patel B.K.C."/>
        </authorList>
    </citation>
    <scope>NUCLEOTIDE SEQUENCE [LARGE SCALE GENOMIC DNA]</scope>
    <source>
        <strain evidence="3 4">RC3</strain>
    </source>
</reference>
<dbReference type="SUPFAM" id="SSF46785">
    <property type="entry name" value="Winged helix' DNA-binding domain"/>
    <property type="match status" value="1"/>
</dbReference>
<dbReference type="GO" id="GO:0009294">
    <property type="term" value="P:DNA-mediated transformation"/>
    <property type="evidence" value="ECO:0007669"/>
    <property type="project" value="InterPro"/>
</dbReference>
<evidence type="ECO:0000256" key="1">
    <source>
        <dbReference type="ARBA" id="ARBA00006525"/>
    </source>
</evidence>
<feature type="domain" description="Smf/DprA SLOG" evidence="2">
    <location>
        <begin position="79"/>
        <end position="286"/>
    </location>
</feature>
<dbReference type="EMBL" id="CAKP01000084">
    <property type="protein sequence ID" value="CCJ33749.1"/>
    <property type="molecule type" value="Genomic_DNA"/>
</dbReference>
<dbReference type="STRING" id="857293.CAAU_1665"/>
<dbReference type="InterPro" id="IPR036390">
    <property type="entry name" value="WH_DNA-bd_sf"/>
</dbReference>
<dbReference type="OrthoDB" id="9785707at2"/>
<evidence type="ECO:0000259" key="2">
    <source>
        <dbReference type="Pfam" id="PF02481"/>
    </source>
</evidence>
<comment type="caution">
    <text evidence="3">The sequence shown here is derived from an EMBL/GenBank/DDBJ whole genome shotgun (WGS) entry which is preliminary data.</text>
</comment>
<dbReference type="InterPro" id="IPR057666">
    <property type="entry name" value="DrpA_SLOG"/>
</dbReference>
<dbReference type="InterPro" id="IPR003488">
    <property type="entry name" value="DprA"/>
</dbReference>